<feature type="compositionally biased region" description="Basic and acidic residues" evidence="2">
    <location>
        <begin position="119"/>
        <end position="130"/>
    </location>
</feature>
<proteinExistence type="predicted"/>
<feature type="coiled-coil region" evidence="1">
    <location>
        <begin position="46"/>
        <end position="95"/>
    </location>
</feature>
<keyword evidence="1" id="KW-0175">Coiled coil</keyword>
<feature type="compositionally biased region" description="Polar residues" evidence="2">
    <location>
        <begin position="104"/>
        <end position="118"/>
    </location>
</feature>
<reference evidence="3 4" key="1">
    <citation type="submission" date="2022-01" db="EMBL/GenBank/DDBJ databases">
        <title>A chromosomal length assembly of Cordylochernes scorpioides.</title>
        <authorList>
            <person name="Zeh D."/>
            <person name="Zeh J."/>
        </authorList>
    </citation>
    <scope>NUCLEOTIDE SEQUENCE [LARGE SCALE GENOMIC DNA]</scope>
    <source>
        <strain evidence="3">IN4F17</strain>
        <tissue evidence="3">Whole Body</tissue>
    </source>
</reference>
<evidence type="ECO:0000313" key="4">
    <source>
        <dbReference type="Proteomes" id="UP001235939"/>
    </source>
</evidence>
<name>A0ABY6LCY4_9ARAC</name>
<organism evidence="3 4">
    <name type="scientific">Cordylochernes scorpioides</name>
    <dbReference type="NCBI Taxonomy" id="51811"/>
    <lineage>
        <taxon>Eukaryota</taxon>
        <taxon>Metazoa</taxon>
        <taxon>Ecdysozoa</taxon>
        <taxon>Arthropoda</taxon>
        <taxon>Chelicerata</taxon>
        <taxon>Arachnida</taxon>
        <taxon>Pseudoscorpiones</taxon>
        <taxon>Cheliferoidea</taxon>
        <taxon>Chernetidae</taxon>
        <taxon>Cordylochernes</taxon>
    </lineage>
</organism>
<gene>
    <name evidence="3" type="ORF">LAZ67_15001509</name>
</gene>
<accession>A0ABY6LCY4</accession>
<dbReference type="EMBL" id="CP092877">
    <property type="protein sequence ID" value="UYV77555.1"/>
    <property type="molecule type" value="Genomic_DNA"/>
</dbReference>
<evidence type="ECO:0000256" key="2">
    <source>
        <dbReference type="SAM" id="MobiDB-lite"/>
    </source>
</evidence>
<feature type="region of interest" description="Disordered" evidence="2">
    <location>
        <begin position="101"/>
        <end position="130"/>
    </location>
</feature>
<evidence type="ECO:0000256" key="1">
    <source>
        <dbReference type="SAM" id="Coils"/>
    </source>
</evidence>
<evidence type="ECO:0000313" key="3">
    <source>
        <dbReference type="EMBL" id="UYV77555.1"/>
    </source>
</evidence>
<keyword evidence="4" id="KW-1185">Reference proteome</keyword>
<sequence length="130" mass="15150">MIERDKGKKLRTLLRSSVTKNIKEIETEFDKEYPSWDSILVVFKLLEINEGRLRSANSQIEELMLDDENTTMQELEKEQDLVEQYESNFLLIEKKVTEYLNPKGNDQQGQGNVASIRSSPEKHADCQKSR</sequence>
<dbReference type="Proteomes" id="UP001235939">
    <property type="component" value="Chromosome 15"/>
</dbReference>
<protein>
    <submittedName>
        <fullName evidence="3">Uncharacterized protein</fullName>
    </submittedName>
</protein>